<organism evidence="2 3">
    <name type="scientific">Ligilactobacillus saerimneri</name>
    <dbReference type="NCBI Taxonomy" id="228229"/>
    <lineage>
        <taxon>Bacteria</taxon>
        <taxon>Bacillati</taxon>
        <taxon>Bacillota</taxon>
        <taxon>Bacilli</taxon>
        <taxon>Lactobacillales</taxon>
        <taxon>Lactobacillaceae</taxon>
        <taxon>Ligilactobacillus</taxon>
    </lineage>
</organism>
<dbReference type="RefSeq" id="WP_180848409.1">
    <property type="nucleotide sequence ID" value="NZ_CP047418.1"/>
</dbReference>
<sequence>MTEKTKILVEGALFAALATLLSVVIPNVEWGDLSLGLIPLVLYSVRRGVRMGLLAGLLWGLLIIVSGHAYILNIWQGLLEYPVANLLVGLAGLYTPAVQRAIQAGERKKERILLLAAVVTAVFLKYFVHFIAGIIFWGSYVQWGLGPILYSLVVNGGSFILNIVVTGGLLLAMTARDTKLLLPQNK</sequence>
<keyword evidence="1" id="KW-0812">Transmembrane</keyword>
<gene>
    <name evidence="2" type="primary">thiT</name>
    <name evidence="2" type="ORF">GTO87_05515</name>
</gene>
<dbReference type="Gene3D" id="1.10.1760.20">
    <property type="match status" value="1"/>
</dbReference>
<protein>
    <submittedName>
        <fullName evidence="2">Energy-coupled thiamine transporter ThiT</fullName>
    </submittedName>
</protein>
<dbReference type="GO" id="GO:0005886">
    <property type="term" value="C:plasma membrane"/>
    <property type="evidence" value="ECO:0007669"/>
    <property type="project" value="InterPro"/>
</dbReference>
<feature type="transmembrane region" description="Helical" evidence="1">
    <location>
        <begin position="148"/>
        <end position="172"/>
    </location>
</feature>
<proteinExistence type="predicted"/>
<dbReference type="Pfam" id="PF09515">
    <property type="entry name" value="Thia_YuaJ"/>
    <property type="match status" value="1"/>
</dbReference>
<feature type="transmembrane region" description="Helical" evidence="1">
    <location>
        <begin position="114"/>
        <end position="136"/>
    </location>
</feature>
<dbReference type="InterPro" id="IPR012651">
    <property type="entry name" value="Thia_Transptr_ThiT"/>
</dbReference>
<reference evidence="2 3" key="1">
    <citation type="submission" date="2020-01" db="EMBL/GenBank/DDBJ databases">
        <title>Complete and circular genome sequences of six lactobacillus isolates from horses.</title>
        <authorList>
            <person name="Hassan H.M."/>
        </authorList>
    </citation>
    <scope>NUCLEOTIDE SEQUENCE [LARGE SCALE GENOMIC DNA]</scope>
    <source>
        <strain evidence="2 3">1A</strain>
    </source>
</reference>
<dbReference type="KEGG" id="lsw:GTO87_05515"/>
<dbReference type="NCBIfam" id="TIGR02357">
    <property type="entry name" value="ECF_ThiT_YuaJ"/>
    <property type="match status" value="1"/>
</dbReference>
<evidence type="ECO:0000256" key="1">
    <source>
        <dbReference type="SAM" id="Phobius"/>
    </source>
</evidence>
<feature type="transmembrane region" description="Helical" evidence="1">
    <location>
        <begin position="7"/>
        <end position="24"/>
    </location>
</feature>
<accession>A0A7H9EKC7</accession>
<dbReference type="Proteomes" id="UP000510886">
    <property type="component" value="Chromosome"/>
</dbReference>
<name>A0A7H9EKC7_9LACO</name>
<dbReference type="EMBL" id="CP047418">
    <property type="protein sequence ID" value="QLL78106.1"/>
    <property type="molecule type" value="Genomic_DNA"/>
</dbReference>
<dbReference type="GO" id="GO:0015234">
    <property type="term" value="F:thiamine transmembrane transporter activity"/>
    <property type="evidence" value="ECO:0007669"/>
    <property type="project" value="InterPro"/>
</dbReference>
<feature type="transmembrane region" description="Helical" evidence="1">
    <location>
        <begin position="52"/>
        <end position="71"/>
    </location>
</feature>
<evidence type="ECO:0000313" key="3">
    <source>
        <dbReference type="Proteomes" id="UP000510886"/>
    </source>
</evidence>
<evidence type="ECO:0000313" key="2">
    <source>
        <dbReference type="EMBL" id="QLL78106.1"/>
    </source>
</evidence>
<keyword evidence="1" id="KW-0472">Membrane</keyword>
<dbReference type="AlphaFoldDB" id="A0A7H9EKC7"/>
<keyword evidence="1" id="KW-1133">Transmembrane helix</keyword>